<dbReference type="InterPro" id="IPR018201">
    <property type="entry name" value="Ketoacyl_synth_AS"/>
</dbReference>
<gene>
    <name evidence="4" type="ORF">UFOPK3564_03901</name>
</gene>
<keyword evidence="2" id="KW-0808">Transferase</keyword>
<comment type="similarity">
    <text evidence="1">Belongs to the thiolase-like superfamily. Beta-ketoacyl-ACP synthases family.</text>
</comment>
<sequence length="402" mass="40249">MTRAAITGVGAVTPLGVGADALYGGWTAGRSGIVDGEGACRDFVVTDHLTKKEARRADRSSQLLLAAGDEALLQAGWGAPRAGELPYAPERIATIIGSGIGGFITLTNNHEALLQGKPVSPLAIPLLMANGPTGQIALRHGLLGPSWGTVSACAAGAHAIGSGLRELRAGTADAVVVGGTEAALVGLARAGFSAMDALSPTGQSRPFHRDRDGFVLAEGAAALVLETEEGAKARGATILGYVEGVGSSQDAHHLTAPTPDGSGASRAVVQALADAGVAAEDVDYVNAHGTGTPLNDRSETGAMRIALGDHLSSTPISSLKSAIGHTLGAAGAIEAVATIMALHGRVAPPTLNLDVPDPELDLLHVVGEPVALRETPGRAPHALSTSFGFGGHNACIVLGGAA</sequence>
<feature type="domain" description="Ketosynthase family 3 (KS3)" evidence="3">
    <location>
        <begin position="1"/>
        <end position="400"/>
    </location>
</feature>
<dbReference type="NCBIfam" id="NF005589">
    <property type="entry name" value="PRK07314.1"/>
    <property type="match status" value="1"/>
</dbReference>
<dbReference type="CDD" id="cd00834">
    <property type="entry name" value="KAS_I_II"/>
    <property type="match status" value="1"/>
</dbReference>
<reference evidence="4" key="1">
    <citation type="submission" date="2020-05" db="EMBL/GenBank/DDBJ databases">
        <authorList>
            <person name="Chiriac C."/>
            <person name="Salcher M."/>
            <person name="Ghai R."/>
            <person name="Kavagutti S V."/>
        </authorList>
    </citation>
    <scope>NUCLEOTIDE SEQUENCE</scope>
</reference>
<dbReference type="Gene3D" id="3.40.47.10">
    <property type="match status" value="1"/>
</dbReference>
<dbReference type="InterPro" id="IPR014030">
    <property type="entry name" value="Ketoacyl_synth_N"/>
</dbReference>
<dbReference type="InterPro" id="IPR020841">
    <property type="entry name" value="PKS_Beta-ketoAc_synthase_dom"/>
</dbReference>
<dbReference type="InterPro" id="IPR000794">
    <property type="entry name" value="Beta-ketoacyl_synthase"/>
</dbReference>
<dbReference type="Pfam" id="PF02801">
    <property type="entry name" value="Ketoacyl-synt_C"/>
    <property type="match status" value="1"/>
</dbReference>
<dbReference type="PROSITE" id="PS52004">
    <property type="entry name" value="KS3_2"/>
    <property type="match status" value="1"/>
</dbReference>
<dbReference type="InterPro" id="IPR014031">
    <property type="entry name" value="Ketoacyl_synth_C"/>
</dbReference>
<dbReference type="EMBL" id="CAFBMK010000439">
    <property type="protein sequence ID" value="CAB4958305.1"/>
    <property type="molecule type" value="Genomic_DNA"/>
</dbReference>
<dbReference type="PANTHER" id="PTHR11712:SF336">
    <property type="entry name" value="3-OXOACYL-[ACYL-CARRIER-PROTEIN] SYNTHASE, MITOCHONDRIAL"/>
    <property type="match status" value="1"/>
</dbReference>
<organism evidence="4">
    <name type="scientific">freshwater metagenome</name>
    <dbReference type="NCBI Taxonomy" id="449393"/>
    <lineage>
        <taxon>unclassified sequences</taxon>
        <taxon>metagenomes</taxon>
        <taxon>ecological metagenomes</taxon>
    </lineage>
</organism>
<dbReference type="Pfam" id="PF00109">
    <property type="entry name" value="ketoacyl-synt"/>
    <property type="match status" value="1"/>
</dbReference>
<evidence type="ECO:0000256" key="1">
    <source>
        <dbReference type="ARBA" id="ARBA00008467"/>
    </source>
</evidence>
<evidence type="ECO:0000313" key="4">
    <source>
        <dbReference type="EMBL" id="CAB4958305.1"/>
    </source>
</evidence>
<dbReference type="SUPFAM" id="SSF53901">
    <property type="entry name" value="Thiolase-like"/>
    <property type="match status" value="2"/>
</dbReference>
<dbReference type="GO" id="GO:0004315">
    <property type="term" value="F:3-oxoacyl-[acyl-carrier-protein] synthase activity"/>
    <property type="evidence" value="ECO:0007669"/>
    <property type="project" value="InterPro"/>
</dbReference>
<dbReference type="InterPro" id="IPR016039">
    <property type="entry name" value="Thiolase-like"/>
</dbReference>
<dbReference type="GO" id="GO:0006633">
    <property type="term" value="P:fatty acid biosynthetic process"/>
    <property type="evidence" value="ECO:0007669"/>
    <property type="project" value="InterPro"/>
</dbReference>
<dbReference type="PROSITE" id="PS00606">
    <property type="entry name" value="KS3_1"/>
    <property type="match status" value="1"/>
</dbReference>
<protein>
    <submittedName>
        <fullName evidence="4">Unannotated protein</fullName>
    </submittedName>
</protein>
<evidence type="ECO:0000256" key="2">
    <source>
        <dbReference type="ARBA" id="ARBA00022679"/>
    </source>
</evidence>
<dbReference type="PANTHER" id="PTHR11712">
    <property type="entry name" value="POLYKETIDE SYNTHASE-RELATED"/>
    <property type="match status" value="1"/>
</dbReference>
<accession>A0A6J7KS00</accession>
<dbReference type="AlphaFoldDB" id="A0A6J7KS00"/>
<name>A0A6J7KS00_9ZZZZ</name>
<proteinExistence type="inferred from homology"/>
<evidence type="ECO:0000259" key="3">
    <source>
        <dbReference type="PROSITE" id="PS52004"/>
    </source>
</evidence>
<dbReference type="SMART" id="SM00825">
    <property type="entry name" value="PKS_KS"/>
    <property type="match status" value="1"/>
</dbReference>